<feature type="region of interest" description="Disordered" evidence="1">
    <location>
        <begin position="374"/>
        <end position="432"/>
    </location>
</feature>
<accession>A0ABR1J060</accession>
<feature type="region of interest" description="Disordered" evidence="1">
    <location>
        <begin position="683"/>
        <end position="729"/>
    </location>
</feature>
<sequence length="729" mass="81195">MGTNNKTDKKKTGRRGWYDSEVEKWLLESLDECKKCRGSKKSDVFYTSQTRELYLKFPAAAAACAGSHNEESDGNPVDSSSASNQVNSSDEADFIRKVGWDKLTPSQFAEKKSEFMKCRHKVGKFYRRKMHGGAAPSDKILDKMMASVVPNKPQKLTAVQMFGKLYRESLILPIVEKEWSKACDEYKKSTGIALDADSNGADEEEESGSKIDTKKPVYIALYNRIVKDVYEQQSEETKQHVAEEVEQNHREGLEDWQAKKDAKLDEEKSPEELEMTLNKLGVAACRFANATANKSKRMVSIVFIGPNGRDGGNIELKWVHVGSTPGGLIWPEYDPKAFSATEQSLVQFGNQCFNAESRAARAISSSVAATIIRNHQRPGPGRNSANIVRPPQTSSVHRSAATTPTSPVGSVNSGTQPASAPQPQPQPNNMLKEVNSLDVPSRRAVSLDPDLDIPINFPGANKAYRPLPLMPILIPPPSLRRRSNSDAATAQPDPALFPRLRGPLSDPSGAEPRDSVAQEQNNPEAISSFQKGAAWPFWSELIASYVALEEYFDFQEQNGKFSTRKENPAIKIFQKGNGDCSDDEVKAARAKFPKAWQAWWRNVVPDEEANGFYPLDSISGQGGLYKLVLGLFWWGKWMQEEESEAASDEEKDLVRSRKAEWAQAVGEVQEMITNVLEYLQPTKGRKHKAAGAKNKSKKRKTDSADTGIDVRITRSHKPTERELRSKQRR</sequence>
<feature type="region of interest" description="Disordered" evidence="1">
    <location>
        <begin position="66"/>
        <end position="89"/>
    </location>
</feature>
<feature type="region of interest" description="Disordered" evidence="1">
    <location>
        <begin position="478"/>
        <end position="521"/>
    </location>
</feature>
<keyword evidence="3" id="KW-1185">Reference proteome</keyword>
<protein>
    <submittedName>
        <fullName evidence="2">Uncharacterized protein</fullName>
    </submittedName>
</protein>
<evidence type="ECO:0000313" key="3">
    <source>
        <dbReference type="Proteomes" id="UP001498398"/>
    </source>
</evidence>
<feature type="compositionally biased region" description="Basic residues" evidence="1">
    <location>
        <begin position="683"/>
        <end position="700"/>
    </location>
</feature>
<organism evidence="2 3">
    <name type="scientific">Marasmiellus scandens</name>
    <dbReference type="NCBI Taxonomy" id="2682957"/>
    <lineage>
        <taxon>Eukaryota</taxon>
        <taxon>Fungi</taxon>
        <taxon>Dikarya</taxon>
        <taxon>Basidiomycota</taxon>
        <taxon>Agaricomycotina</taxon>
        <taxon>Agaricomycetes</taxon>
        <taxon>Agaricomycetidae</taxon>
        <taxon>Agaricales</taxon>
        <taxon>Marasmiineae</taxon>
        <taxon>Omphalotaceae</taxon>
        <taxon>Marasmiellus</taxon>
    </lineage>
</organism>
<feature type="compositionally biased region" description="Polar residues" evidence="1">
    <location>
        <begin position="383"/>
        <end position="415"/>
    </location>
</feature>
<dbReference type="Proteomes" id="UP001498398">
    <property type="component" value="Unassembled WGS sequence"/>
</dbReference>
<evidence type="ECO:0000256" key="1">
    <source>
        <dbReference type="SAM" id="MobiDB-lite"/>
    </source>
</evidence>
<feature type="compositionally biased region" description="Low complexity" evidence="1">
    <location>
        <begin position="77"/>
        <end position="89"/>
    </location>
</feature>
<name>A0ABR1J060_9AGAR</name>
<feature type="compositionally biased region" description="Basic and acidic residues" evidence="1">
    <location>
        <begin position="717"/>
        <end position="729"/>
    </location>
</feature>
<comment type="caution">
    <text evidence="2">The sequence shown here is derived from an EMBL/GenBank/DDBJ whole genome shotgun (WGS) entry which is preliminary data.</text>
</comment>
<gene>
    <name evidence="2" type="ORF">VKT23_015441</name>
</gene>
<reference evidence="2 3" key="1">
    <citation type="submission" date="2024-01" db="EMBL/GenBank/DDBJ databases">
        <title>A draft genome for the cacao thread blight pathogen Marasmiellus scandens.</title>
        <authorList>
            <person name="Baruah I.K."/>
            <person name="Leung J."/>
            <person name="Bukari Y."/>
            <person name="Amoako-Attah I."/>
            <person name="Meinhardt L.W."/>
            <person name="Bailey B.A."/>
            <person name="Cohen S.P."/>
        </authorList>
    </citation>
    <scope>NUCLEOTIDE SEQUENCE [LARGE SCALE GENOMIC DNA]</scope>
    <source>
        <strain evidence="2 3">GH-19</strain>
    </source>
</reference>
<proteinExistence type="predicted"/>
<dbReference type="EMBL" id="JBANRG010000052">
    <property type="protein sequence ID" value="KAK7444044.1"/>
    <property type="molecule type" value="Genomic_DNA"/>
</dbReference>
<evidence type="ECO:0000313" key="2">
    <source>
        <dbReference type="EMBL" id="KAK7444044.1"/>
    </source>
</evidence>
<feature type="region of interest" description="Disordered" evidence="1">
    <location>
        <begin position="246"/>
        <end position="270"/>
    </location>
</feature>